<evidence type="ECO:0000256" key="1">
    <source>
        <dbReference type="ARBA" id="ARBA00022490"/>
    </source>
</evidence>
<name>A0A645EDB8_9ZZZZ</name>
<proteinExistence type="predicted"/>
<evidence type="ECO:0008006" key="4">
    <source>
        <dbReference type="Google" id="ProtNLM"/>
    </source>
</evidence>
<comment type="caution">
    <text evidence="3">The sequence shown here is derived from an EMBL/GenBank/DDBJ whole genome shotgun (WGS) entry which is preliminary data.</text>
</comment>
<dbReference type="InterPro" id="IPR020627">
    <property type="entry name" value="KhpA"/>
</dbReference>
<reference evidence="3" key="1">
    <citation type="submission" date="2019-08" db="EMBL/GenBank/DDBJ databases">
        <authorList>
            <person name="Kucharzyk K."/>
            <person name="Murdoch R.W."/>
            <person name="Higgins S."/>
            <person name="Loffler F."/>
        </authorList>
    </citation>
    <scope>NUCLEOTIDE SEQUENCE</scope>
</reference>
<dbReference type="PANTHER" id="PTHR34654:SF1">
    <property type="entry name" value="RNA-BINDING PROTEIN KHPA"/>
    <property type="match status" value="1"/>
</dbReference>
<dbReference type="GO" id="GO:0003723">
    <property type="term" value="F:RNA binding"/>
    <property type="evidence" value="ECO:0007669"/>
    <property type="project" value="UniProtKB-KW"/>
</dbReference>
<dbReference type="EMBL" id="VSSQ01044868">
    <property type="protein sequence ID" value="MPM98733.1"/>
    <property type="molecule type" value="Genomic_DNA"/>
</dbReference>
<dbReference type="Pfam" id="PF13083">
    <property type="entry name" value="KH_KhpA-B"/>
    <property type="match status" value="1"/>
</dbReference>
<evidence type="ECO:0000313" key="3">
    <source>
        <dbReference type="EMBL" id="MPM98733.1"/>
    </source>
</evidence>
<dbReference type="AlphaFoldDB" id="A0A645EDB8"/>
<accession>A0A645EDB8</accession>
<keyword evidence="1" id="KW-0963">Cytoplasm</keyword>
<sequence length="87" mass="9668">MDVEKLIRDIVNPLVDNKDAIMIRQMPSGEENEVIMLVIGESNDIARLIGRGGSVADSIRKVVSVAGKLNDKRIRIKFESFESANLE</sequence>
<gene>
    <name evidence="3" type="ORF">SDC9_145922</name>
</gene>
<protein>
    <recommendedName>
        <fullName evidence="4">KH domain-containing protein</fullName>
    </recommendedName>
</protein>
<keyword evidence="2" id="KW-0694">RNA-binding</keyword>
<evidence type="ECO:0000256" key="2">
    <source>
        <dbReference type="ARBA" id="ARBA00022884"/>
    </source>
</evidence>
<organism evidence="3">
    <name type="scientific">bioreactor metagenome</name>
    <dbReference type="NCBI Taxonomy" id="1076179"/>
    <lineage>
        <taxon>unclassified sequences</taxon>
        <taxon>metagenomes</taxon>
        <taxon>ecological metagenomes</taxon>
    </lineage>
</organism>
<dbReference type="PANTHER" id="PTHR34654">
    <property type="entry name" value="UPF0109 PROTEIN SCO5592"/>
    <property type="match status" value="1"/>
</dbReference>